<evidence type="ECO:0000313" key="3">
    <source>
        <dbReference type="EMBL" id="CAE6530300.1"/>
    </source>
</evidence>
<feature type="domain" description="Jacalin-type lectin" evidence="2">
    <location>
        <begin position="53"/>
        <end position="160"/>
    </location>
</feature>
<keyword evidence="1" id="KW-0732">Signal</keyword>
<dbReference type="Pfam" id="PF01419">
    <property type="entry name" value="Jacalin"/>
    <property type="match status" value="1"/>
</dbReference>
<accession>A0A8H3DNC1</accession>
<name>A0A8H3DNC1_9AGAM</name>
<comment type="caution">
    <text evidence="3">The sequence shown here is derived from an EMBL/GenBank/DDBJ whole genome shotgun (WGS) entry which is preliminary data.</text>
</comment>
<evidence type="ECO:0000259" key="2">
    <source>
        <dbReference type="Pfam" id="PF01419"/>
    </source>
</evidence>
<dbReference type="InterPro" id="IPR001229">
    <property type="entry name" value="Jacalin-like_lectin_dom"/>
</dbReference>
<sequence>MLYPLVSILVGVSLCLALSVPAEKALEISKKYGSNDTKLPMFNDHLSIPKSPVLKAVTLRGGDTLNGIDLTFTSGKKVTHGGSGGKPTHLDINTGDYIISANLCWETKYGVTRIVYAQLGTALANQIDAGTKSKDSKNCTIVSAPRRNYGMVGTYGRTTKGGDDSGIAQLGVFWARAQPDN</sequence>
<dbReference type="EMBL" id="CAJMWZ010006981">
    <property type="protein sequence ID" value="CAE6530300.1"/>
    <property type="molecule type" value="Genomic_DNA"/>
</dbReference>
<dbReference type="AlphaFoldDB" id="A0A8H3DNC1"/>
<organism evidence="3 4">
    <name type="scientific">Rhizoctonia solani</name>
    <dbReference type="NCBI Taxonomy" id="456999"/>
    <lineage>
        <taxon>Eukaryota</taxon>
        <taxon>Fungi</taxon>
        <taxon>Dikarya</taxon>
        <taxon>Basidiomycota</taxon>
        <taxon>Agaricomycotina</taxon>
        <taxon>Agaricomycetes</taxon>
        <taxon>Cantharellales</taxon>
        <taxon>Ceratobasidiaceae</taxon>
        <taxon>Rhizoctonia</taxon>
    </lineage>
</organism>
<dbReference type="SUPFAM" id="SSF51101">
    <property type="entry name" value="Mannose-binding lectins"/>
    <property type="match status" value="1"/>
</dbReference>
<reference evidence="3" key="1">
    <citation type="submission" date="2021-01" db="EMBL/GenBank/DDBJ databases">
        <authorList>
            <person name="Kaushik A."/>
        </authorList>
    </citation>
    <scope>NUCLEOTIDE SEQUENCE</scope>
    <source>
        <strain evidence="3">Type strain: AG8-Rh-89/</strain>
    </source>
</reference>
<evidence type="ECO:0000256" key="1">
    <source>
        <dbReference type="SAM" id="SignalP"/>
    </source>
</evidence>
<feature type="chain" id="PRO_5034059531" description="Jacalin-type lectin domain-containing protein" evidence="1">
    <location>
        <begin position="18"/>
        <end position="181"/>
    </location>
</feature>
<dbReference type="InterPro" id="IPR036404">
    <property type="entry name" value="Jacalin-like_lectin_dom_sf"/>
</dbReference>
<gene>
    <name evidence="3" type="ORF">RDB_LOCUS129764</name>
</gene>
<dbReference type="Proteomes" id="UP000663850">
    <property type="component" value="Unassembled WGS sequence"/>
</dbReference>
<feature type="signal peptide" evidence="1">
    <location>
        <begin position="1"/>
        <end position="17"/>
    </location>
</feature>
<evidence type="ECO:0000313" key="4">
    <source>
        <dbReference type="Proteomes" id="UP000663850"/>
    </source>
</evidence>
<dbReference type="Gene3D" id="2.100.10.30">
    <property type="entry name" value="Jacalin-like lectin domain"/>
    <property type="match status" value="1"/>
</dbReference>
<protein>
    <recommendedName>
        <fullName evidence="2">Jacalin-type lectin domain-containing protein</fullName>
    </recommendedName>
</protein>
<proteinExistence type="predicted"/>